<name>A0A1J7I6J7_9PEZI</name>
<protein>
    <submittedName>
        <fullName evidence="1">Uncharacterized protein</fullName>
    </submittedName>
</protein>
<organism evidence="1 2">
    <name type="scientific">Coniochaeta ligniaria NRRL 30616</name>
    <dbReference type="NCBI Taxonomy" id="1408157"/>
    <lineage>
        <taxon>Eukaryota</taxon>
        <taxon>Fungi</taxon>
        <taxon>Dikarya</taxon>
        <taxon>Ascomycota</taxon>
        <taxon>Pezizomycotina</taxon>
        <taxon>Sordariomycetes</taxon>
        <taxon>Sordariomycetidae</taxon>
        <taxon>Coniochaetales</taxon>
        <taxon>Coniochaetaceae</taxon>
        <taxon>Coniochaeta</taxon>
    </lineage>
</organism>
<accession>A0A1J7I6J7</accession>
<sequence length="77" mass="8418">MTNEQVQDPNLLPSFAATLPPALATQFAYKAPLALIPLPQPHASCSPTRHPVPKRSRLVSSHPLSYHFPIRARSLAP</sequence>
<keyword evidence="2" id="KW-1185">Reference proteome</keyword>
<dbReference type="Proteomes" id="UP000182658">
    <property type="component" value="Unassembled WGS sequence"/>
</dbReference>
<dbReference type="AlphaFoldDB" id="A0A1J7I6J7"/>
<dbReference type="InParanoid" id="A0A1J7I6J7"/>
<proteinExistence type="predicted"/>
<evidence type="ECO:0000313" key="1">
    <source>
        <dbReference type="EMBL" id="OIW23134.1"/>
    </source>
</evidence>
<gene>
    <name evidence="1" type="ORF">CONLIGDRAFT_637796</name>
</gene>
<reference evidence="1 2" key="1">
    <citation type="submission" date="2016-10" db="EMBL/GenBank/DDBJ databases">
        <title>Draft genome sequence of Coniochaeta ligniaria NRRL30616, a lignocellulolytic fungus for bioabatement of inhibitors in plant biomass hydrolysates.</title>
        <authorList>
            <consortium name="DOE Joint Genome Institute"/>
            <person name="Jimenez D.J."/>
            <person name="Hector R.E."/>
            <person name="Riley R."/>
            <person name="Sun H."/>
            <person name="Grigoriev I.V."/>
            <person name="Van Elsas J.D."/>
            <person name="Nichols N.N."/>
        </authorList>
    </citation>
    <scope>NUCLEOTIDE SEQUENCE [LARGE SCALE GENOMIC DNA]</scope>
    <source>
        <strain evidence="1 2">NRRL 30616</strain>
    </source>
</reference>
<evidence type="ECO:0000313" key="2">
    <source>
        <dbReference type="Proteomes" id="UP000182658"/>
    </source>
</evidence>
<dbReference type="EMBL" id="KV875108">
    <property type="protein sequence ID" value="OIW23134.1"/>
    <property type="molecule type" value="Genomic_DNA"/>
</dbReference>